<organism evidence="1 2">
    <name type="scientific">Winogradskyella marincola</name>
    <dbReference type="NCBI Taxonomy" id="3037795"/>
    <lineage>
        <taxon>Bacteria</taxon>
        <taxon>Pseudomonadati</taxon>
        <taxon>Bacteroidota</taxon>
        <taxon>Flavobacteriia</taxon>
        <taxon>Flavobacteriales</taxon>
        <taxon>Flavobacteriaceae</taxon>
        <taxon>Winogradskyella</taxon>
    </lineage>
</organism>
<reference evidence="1 2" key="1">
    <citation type="submission" date="2023-03" db="EMBL/GenBank/DDBJ databases">
        <title>Strain YYF002 represents a novel species in the genus Winogradskyella isolated from seawater.</title>
        <authorList>
            <person name="Fu Z.-Y."/>
        </authorList>
    </citation>
    <scope>NUCLEOTIDE SEQUENCE [LARGE SCALE GENOMIC DNA]</scope>
    <source>
        <strain evidence="1 2">YYF002</strain>
    </source>
</reference>
<keyword evidence="2" id="KW-1185">Reference proteome</keyword>
<gene>
    <name evidence="1" type="ORF">P7122_05625</name>
</gene>
<sequence>MTQIKSNELIIFNGTYQNKCEKCKAEIYSLWSSIDYRSEKLEDWEDLIVKIKVTNNLNLKAELFRNGKIIDKRILKGKVSGNYFQLKRQWKTDFKFVVLWFLGDSSVKLAMNEKKELVVLRESSGVALLVAFPVFGADSRLIETNYKRVE</sequence>
<evidence type="ECO:0000313" key="1">
    <source>
        <dbReference type="EMBL" id="MDG4715341.1"/>
    </source>
</evidence>
<dbReference type="Proteomes" id="UP001529085">
    <property type="component" value="Unassembled WGS sequence"/>
</dbReference>
<proteinExistence type="predicted"/>
<dbReference type="EMBL" id="JARSBN010000003">
    <property type="protein sequence ID" value="MDG4715341.1"/>
    <property type="molecule type" value="Genomic_DNA"/>
</dbReference>
<dbReference type="RefSeq" id="WP_278004801.1">
    <property type="nucleotide sequence ID" value="NZ_JARSBN010000003.1"/>
</dbReference>
<comment type="caution">
    <text evidence="1">The sequence shown here is derived from an EMBL/GenBank/DDBJ whole genome shotgun (WGS) entry which is preliminary data.</text>
</comment>
<name>A0ABT6FZX6_9FLAO</name>
<accession>A0ABT6FZX6</accession>
<evidence type="ECO:0000313" key="2">
    <source>
        <dbReference type="Proteomes" id="UP001529085"/>
    </source>
</evidence>
<protein>
    <submittedName>
        <fullName evidence="1">Uncharacterized protein</fullName>
    </submittedName>
</protein>